<evidence type="ECO:0000256" key="2">
    <source>
        <dbReference type="ARBA" id="ARBA00037999"/>
    </source>
</evidence>
<keyword evidence="1 4" id="KW-0663">Pyridoxal phosphate</keyword>
<dbReference type="Gene3D" id="3.40.640.10">
    <property type="entry name" value="Type I PLP-dependent aspartate aminotransferase-like (Major domain)"/>
    <property type="match status" value="1"/>
</dbReference>
<evidence type="ECO:0000256" key="3">
    <source>
        <dbReference type="PIRSR" id="PIRSR000390-1"/>
    </source>
</evidence>
<proteinExistence type="inferred from homology"/>
<dbReference type="PANTHER" id="PTHR30244:SF36">
    <property type="entry name" value="3-OXO-GLUCOSE-6-PHOSPHATE:GLUTAMATE AMINOTRANSFERASE"/>
    <property type="match status" value="1"/>
</dbReference>
<dbReference type="EMBL" id="JNAL01000018">
    <property type="protein sequence ID" value="KGF94495.1"/>
    <property type="molecule type" value="Genomic_DNA"/>
</dbReference>
<protein>
    <submittedName>
        <fullName evidence="6">Putative pleiotropic regulatory protein</fullName>
    </submittedName>
</protein>
<dbReference type="RefSeq" id="WP_032522804.1">
    <property type="nucleotide sequence ID" value="NZ_CP138977.1"/>
</dbReference>
<evidence type="ECO:0000313" key="7">
    <source>
        <dbReference type="Proteomes" id="UP000030355"/>
    </source>
</evidence>
<reference evidence="7" key="1">
    <citation type="journal article" date="2014" name="Sci. Data">
        <title>Genomes of diverse isolates of the marine cyanobacterium Prochlorococcus.</title>
        <authorList>
            <person name="Biller S."/>
            <person name="Berube P."/>
            <person name="Thompson J."/>
            <person name="Kelly L."/>
            <person name="Roggensack S."/>
            <person name="Awad L."/>
            <person name="Roache-Johnson K."/>
            <person name="Ding H."/>
            <person name="Giovannoni S.J."/>
            <person name="Moore L.R."/>
            <person name="Chisholm S.W."/>
        </authorList>
    </citation>
    <scope>NUCLEOTIDE SEQUENCE [LARGE SCALE GENOMIC DNA]</scope>
    <source>
        <strain evidence="7">MIT 9201</strain>
    </source>
</reference>
<dbReference type="InterPro" id="IPR015422">
    <property type="entry name" value="PyrdxlP-dep_Trfase_small"/>
</dbReference>
<dbReference type="OrthoDB" id="9810913at2"/>
<dbReference type="InterPro" id="IPR015424">
    <property type="entry name" value="PyrdxlP-dep_Trfase"/>
</dbReference>
<evidence type="ECO:0000256" key="1">
    <source>
        <dbReference type="ARBA" id="ARBA00022898"/>
    </source>
</evidence>
<dbReference type="GO" id="GO:0000271">
    <property type="term" value="P:polysaccharide biosynthetic process"/>
    <property type="evidence" value="ECO:0007669"/>
    <property type="project" value="TreeGrafter"/>
</dbReference>
<dbReference type="Pfam" id="PF01041">
    <property type="entry name" value="DegT_DnrJ_EryC1"/>
    <property type="match status" value="1"/>
</dbReference>
<dbReference type="Proteomes" id="UP000030355">
    <property type="component" value="Unassembled WGS sequence"/>
</dbReference>
<feature type="active site" description="Proton acceptor" evidence="3">
    <location>
        <position position="186"/>
    </location>
</feature>
<dbReference type="InterPro" id="IPR000653">
    <property type="entry name" value="DegT/StrS_aminotransferase"/>
</dbReference>
<dbReference type="GO" id="GO:0030170">
    <property type="term" value="F:pyridoxal phosphate binding"/>
    <property type="evidence" value="ECO:0007669"/>
    <property type="project" value="UniProtKB-ARBA"/>
</dbReference>
<dbReference type="PIRSF" id="PIRSF000390">
    <property type="entry name" value="PLP_StrS"/>
    <property type="match status" value="1"/>
</dbReference>
<name>A0A0A1ZYT9_PROMR</name>
<gene>
    <name evidence="6" type="ORF">EU95_1710</name>
</gene>
<comment type="similarity">
    <text evidence="2 5">Belongs to the DegT/DnrJ/EryC1 family.</text>
</comment>
<feature type="modified residue" description="N6-(pyridoxal phosphate)lysine" evidence="4">
    <location>
        <position position="186"/>
    </location>
</feature>
<dbReference type="FunFam" id="3.40.640.10:FF:000089">
    <property type="entry name" value="Aminotransferase, DegT/DnrJ/EryC1/StrS family"/>
    <property type="match status" value="1"/>
</dbReference>
<dbReference type="SUPFAM" id="SSF53383">
    <property type="entry name" value="PLP-dependent transferases"/>
    <property type="match status" value="1"/>
</dbReference>
<dbReference type="CDD" id="cd00616">
    <property type="entry name" value="AHBA_syn"/>
    <property type="match status" value="1"/>
</dbReference>
<dbReference type="STRING" id="93057.EU95_1710"/>
<sequence>MQIPPFTLNRQYQEIGSEIDSEVSKVLKGGQYIGGQEIAKFEESFSNLIGVENTIGCNSGTDALVLALRALDIGVGDEVITSSFSFFATAEAISAVGANPILVDIDPETYLINTELIEQEINSNTKAIMPVHLFGNAVNMTLIKSLASKYDLKVIEDCAQATCTMWENSKVGSIGDIGCFSFFPTKNLGAAGDGGAVTTSDKKIAKRIRELAVHGSPIRYHHTQIGYNSRLDTIQAAILNIKIKYISKWINNRQKIAKNYLDLLEKNPFISFPKISSNSISHSWNQFVIKLRNDKYFLNEDFSNLFDTDCKKYYSLRNLVKQQLFEKGINSIIYYPIPIHAQIAYKNKNFSRTKLINTERICTEVLSLPMFPEISYEEQVYVSENLNQVLKNCIKEIQISA</sequence>
<dbReference type="InterPro" id="IPR015421">
    <property type="entry name" value="PyrdxlP-dep_Trfase_major"/>
</dbReference>
<evidence type="ECO:0000256" key="4">
    <source>
        <dbReference type="PIRSR" id="PIRSR000390-2"/>
    </source>
</evidence>
<dbReference type="eggNOG" id="COG0399">
    <property type="taxonomic scope" value="Bacteria"/>
</dbReference>
<dbReference type="PANTHER" id="PTHR30244">
    <property type="entry name" value="TRANSAMINASE"/>
    <property type="match status" value="1"/>
</dbReference>
<dbReference type="AlphaFoldDB" id="A0A0A1ZYT9"/>
<accession>A0A0A1ZYT9</accession>
<evidence type="ECO:0000313" key="6">
    <source>
        <dbReference type="EMBL" id="KGF94495.1"/>
    </source>
</evidence>
<dbReference type="Gene3D" id="3.90.1150.10">
    <property type="entry name" value="Aspartate Aminotransferase, domain 1"/>
    <property type="match status" value="1"/>
</dbReference>
<organism evidence="6 7">
    <name type="scientific">Prochlorococcus marinus str. MIT 9201</name>
    <dbReference type="NCBI Taxonomy" id="93057"/>
    <lineage>
        <taxon>Bacteria</taxon>
        <taxon>Bacillati</taxon>
        <taxon>Cyanobacteriota</taxon>
        <taxon>Cyanophyceae</taxon>
        <taxon>Synechococcales</taxon>
        <taxon>Prochlorococcaceae</taxon>
        <taxon>Prochlorococcus</taxon>
    </lineage>
</organism>
<dbReference type="GO" id="GO:0008483">
    <property type="term" value="F:transaminase activity"/>
    <property type="evidence" value="ECO:0007669"/>
    <property type="project" value="TreeGrafter"/>
</dbReference>
<evidence type="ECO:0000256" key="5">
    <source>
        <dbReference type="RuleBase" id="RU004508"/>
    </source>
</evidence>
<comment type="caution">
    <text evidence="6">The sequence shown here is derived from an EMBL/GenBank/DDBJ whole genome shotgun (WGS) entry which is preliminary data.</text>
</comment>